<sequence length="199" mass="23004">MCRGENVQCKECFRLTPRVVQLCIRGELMVTCPETIIEGVSLEKEECRLCRYGNSKGITIMPPSVFANANEYDREAWRADKEQPMPQPVRRFRRLKCRDNSNSPARKEGKEESSSILPSFENSQVDVQVHSLTADSNKSKEWNSLDNEVQLDNHQTRLNFPEEQIMEKYVMVKPSEQDALFFSKEEETIKLSYQTACEA</sequence>
<gene>
    <name evidence="2" type="ORF">FTOL_05859</name>
</gene>
<dbReference type="AlphaFoldDB" id="A0AAE8M877"/>
<name>A0AAE8M877_9HYPO</name>
<reference evidence="2" key="1">
    <citation type="submission" date="2018-03" db="EMBL/GenBank/DDBJ databases">
        <authorList>
            <person name="Guldener U."/>
        </authorList>
    </citation>
    <scope>NUCLEOTIDE SEQUENCE</scope>
</reference>
<accession>A0AAE8M877</accession>
<evidence type="ECO:0000313" key="3">
    <source>
        <dbReference type="Proteomes" id="UP001187734"/>
    </source>
</evidence>
<proteinExistence type="predicted"/>
<keyword evidence="3" id="KW-1185">Reference proteome</keyword>
<protein>
    <submittedName>
        <fullName evidence="2">Uncharacterized protein</fullName>
    </submittedName>
</protein>
<organism evidence="2 3">
    <name type="scientific">Fusarium torulosum</name>
    <dbReference type="NCBI Taxonomy" id="33205"/>
    <lineage>
        <taxon>Eukaryota</taxon>
        <taxon>Fungi</taxon>
        <taxon>Dikarya</taxon>
        <taxon>Ascomycota</taxon>
        <taxon>Pezizomycotina</taxon>
        <taxon>Sordariomycetes</taxon>
        <taxon>Hypocreomycetidae</taxon>
        <taxon>Hypocreales</taxon>
        <taxon>Nectriaceae</taxon>
        <taxon>Fusarium</taxon>
    </lineage>
</organism>
<evidence type="ECO:0000313" key="2">
    <source>
        <dbReference type="EMBL" id="SPJ76128.1"/>
    </source>
</evidence>
<evidence type="ECO:0000256" key="1">
    <source>
        <dbReference type="SAM" id="MobiDB-lite"/>
    </source>
</evidence>
<comment type="caution">
    <text evidence="2">The sequence shown here is derived from an EMBL/GenBank/DDBJ whole genome shotgun (WGS) entry which is preliminary data.</text>
</comment>
<dbReference type="Proteomes" id="UP001187734">
    <property type="component" value="Unassembled WGS sequence"/>
</dbReference>
<dbReference type="EMBL" id="ONZP01000185">
    <property type="protein sequence ID" value="SPJ76128.1"/>
    <property type="molecule type" value="Genomic_DNA"/>
</dbReference>
<feature type="region of interest" description="Disordered" evidence="1">
    <location>
        <begin position="98"/>
        <end position="120"/>
    </location>
</feature>